<dbReference type="EMBL" id="BIFH01000032">
    <property type="protein sequence ID" value="GCD99354.1"/>
    <property type="molecule type" value="Genomic_DNA"/>
</dbReference>
<dbReference type="PANTHER" id="PTHR11487">
    <property type="entry name" value="THIOESTERASE"/>
    <property type="match status" value="1"/>
</dbReference>
<dbReference type="InterPro" id="IPR020802">
    <property type="entry name" value="TesA-like"/>
</dbReference>
<dbReference type="InterPro" id="IPR012223">
    <property type="entry name" value="TEII"/>
</dbReference>
<dbReference type="PANTHER" id="PTHR11487:SF0">
    <property type="entry name" value="S-ACYL FATTY ACID SYNTHASE THIOESTERASE, MEDIUM CHAIN"/>
    <property type="match status" value="1"/>
</dbReference>
<dbReference type="GO" id="GO:0008610">
    <property type="term" value="P:lipid biosynthetic process"/>
    <property type="evidence" value="ECO:0007669"/>
    <property type="project" value="TreeGrafter"/>
</dbReference>
<dbReference type="SMART" id="SM00824">
    <property type="entry name" value="PKS_TE"/>
    <property type="match status" value="1"/>
</dbReference>
<accession>A0A401YXK2</accession>
<dbReference type="InterPro" id="IPR001031">
    <property type="entry name" value="Thioesterase"/>
</dbReference>
<evidence type="ECO:0000313" key="4">
    <source>
        <dbReference type="EMBL" id="GCD99354.1"/>
    </source>
</evidence>
<reference evidence="4 5" key="1">
    <citation type="submission" date="2018-12" db="EMBL/GenBank/DDBJ databases">
        <title>Draft genome sequence of Embleya hyalina NBRC 13850T.</title>
        <authorList>
            <person name="Komaki H."/>
            <person name="Hosoyama A."/>
            <person name="Kimura A."/>
            <person name="Ichikawa N."/>
            <person name="Tamura T."/>
        </authorList>
    </citation>
    <scope>NUCLEOTIDE SEQUENCE [LARGE SCALE GENOMIC DNA]</scope>
    <source>
        <strain evidence="4 5">NBRC 13850</strain>
    </source>
</reference>
<sequence length="253" mass="27651">MSTASAVSDTWIRRFHPAADRVPRLVALPHAGGSASFWFPLSAALKERVEVLGVQYPGRQDRRAEPLIDDIDTLAERITEALDPWLDERLPLILFGHSMGAVLGFEVARRLRVPPAALIASGRRAPDRQREERLHLLDDAGLAAELRSMSGTDASLLANDEVLQMVLPALRADYRAIETYRCTPGAPLECPITVLVGDRDPKVTMDEATAWRDHTNGAFALHTFTGGHFYLTDHQAAVTARITDAITAATGQG</sequence>
<dbReference type="Proteomes" id="UP000286931">
    <property type="component" value="Unassembled WGS sequence"/>
</dbReference>
<organism evidence="4 5">
    <name type="scientific">Embleya hyalina</name>
    <dbReference type="NCBI Taxonomy" id="516124"/>
    <lineage>
        <taxon>Bacteria</taxon>
        <taxon>Bacillati</taxon>
        <taxon>Actinomycetota</taxon>
        <taxon>Actinomycetes</taxon>
        <taxon>Kitasatosporales</taxon>
        <taxon>Streptomycetaceae</taxon>
        <taxon>Embleya</taxon>
    </lineage>
</organism>
<gene>
    <name evidence="4" type="primary">rifR</name>
    <name evidence="4" type="ORF">EHYA_07069</name>
</gene>
<feature type="domain" description="Thioesterase TesA-like" evidence="3">
    <location>
        <begin position="26"/>
        <end position="247"/>
    </location>
</feature>
<evidence type="ECO:0000256" key="2">
    <source>
        <dbReference type="ARBA" id="ARBA00022801"/>
    </source>
</evidence>
<proteinExistence type="inferred from homology"/>
<dbReference type="Pfam" id="PF00975">
    <property type="entry name" value="Thioesterase"/>
    <property type="match status" value="1"/>
</dbReference>
<dbReference type="InterPro" id="IPR029058">
    <property type="entry name" value="AB_hydrolase_fold"/>
</dbReference>
<comment type="caution">
    <text evidence="4">The sequence shown here is derived from an EMBL/GenBank/DDBJ whole genome shotgun (WGS) entry which is preliminary data.</text>
</comment>
<dbReference type="GO" id="GO:0016787">
    <property type="term" value="F:hydrolase activity"/>
    <property type="evidence" value="ECO:0007669"/>
    <property type="project" value="UniProtKB-KW"/>
</dbReference>
<evidence type="ECO:0000256" key="1">
    <source>
        <dbReference type="ARBA" id="ARBA00007169"/>
    </source>
</evidence>
<keyword evidence="2 4" id="KW-0378">Hydrolase</keyword>
<evidence type="ECO:0000259" key="3">
    <source>
        <dbReference type="SMART" id="SM00824"/>
    </source>
</evidence>
<protein>
    <submittedName>
        <fullName evidence="4">Oleoyl-ACP hydrolase</fullName>
    </submittedName>
</protein>
<comment type="similarity">
    <text evidence="1">Belongs to the thioesterase family.</text>
</comment>
<dbReference type="Gene3D" id="3.40.50.1820">
    <property type="entry name" value="alpha/beta hydrolase"/>
    <property type="match status" value="1"/>
</dbReference>
<dbReference type="OrthoDB" id="8480037at2"/>
<dbReference type="RefSeq" id="WP_126641160.1">
    <property type="nucleotide sequence ID" value="NZ_BIFH01000032.1"/>
</dbReference>
<name>A0A401YXK2_9ACTN</name>
<dbReference type="AlphaFoldDB" id="A0A401YXK2"/>
<evidence type="ECO:0000313" key="5">
    <source>
        <dbReference type="Proteomes" id="UP000286931"/>
    </source>
</evidence>
<dbReference type="SUPFAM" id="SSF53474">
    <property type="entry name" value="alpha/beta-Hydrolases"/>
    <property type="match status" value="1"/>
</dbReference>
<keyword evidence="5" id="KW-1185">Reference proteome</keyword>